<reference evidence="2" key="1">
    <citation type="submission" date="2023-06" db="EMBL/GenBank/DDBJ databases">
        <authorList>
            <consortium name="Lawrence Berkeley National Laboratory"/>
            <person name="Ahrendt S."/>
            <person name="Sahu N."/>
            <person name="Indic B."/>
            <person name="Wong-Bajracharya J."/>
            <person name="Merenyi Z."/>
            <person name="Ke H.-M."/>
            <person name="Monk M."/>
            <person name="Kocsube S."/>
            <person name="Drula E."/>
            <person name="Lipzen A."/>
            <person name="Balint B."/>
            <person name="Henrissat B."/>
            <person name="Andreopoulos B."/>
            <person name="Martin F.M."/>
            <person name="Harder C.B."/>
            <person name="Rigling D."/>
            <person name="Ford K.L."/>
            <person name="Foster G.D."/>
            <person name="Pangilinan J."/>
            <person name="Papanicolaou A."/>
            <person name="Barry K."/>
            <person name="LaButti K."/>
            <person name="Viragh M."/>
            <person name="Koriabine M."/>
            <person name="Yan M."/>
            <person name="Riley R."/>
            <person name="Champramary S."/>
            <person name="Plett K.L."/>
            <person name="Tsai I.J."/>
            <person name="Slot J."/>
            <person name="Sipos G."/>
            <person name="Plett J."/>
            <person name="Nagy L.G."/>
            <person name="Grigoriev I.V."/>
        </authorList>
    </citation>
    <scope>NUCLEOTIDE SEQUENCE</scope>
    <source>
        <strain evidence="2">ICMP 16352</strain>
    </source>
</reference>
<dbReference type="SUPFAM" id="SSF51445">
    <property type="entry name" value="(Trans)glycosidases"/>
    <property type="match status" value="1"/>
</dbReference>
<protein>
    <submittedName>
        <fullName evidence="2">Uncharacterized protein</fullName>
    </submittedName>
</protein>
<comment type="caution">
    <text evidence="2">The sequence shown here is derived from an EMBL/GenBank/DDBJ whole genome shotgun (WGS) entry which is preliminary data.</text>
</comment>
<proteinExistence type="predicted"/>
<dbReference type="GO" id="GO:0005975">
    <property type="term" value="P:carbohydrate metabolic process"/>
    <property type="evidence" value="ECO:0007669"/>
    <property type="project" value="InterPro"/>
</dbReference>
<keyword evidence="3" id="KW-1185">Reference proteome</keyword>
<feature type="region of interest" description="Disordered" evidence="1">
    <location>
        <begin position="1"/>
        <end position="23"/>
    </location>
</feature>
<dbReference type="EMBL" id="JAUEPR010000001">
    <property type="protein sequence ID" value="KAK0491573.1"/>
    <property type="molecule type" value="Genomic_DNA"/>
</dbReference>
<evidence type="ECO:0000313" key="2">
    <source>
        <dbReference type="EMBL" id="KAK0491573.1"/>
    </source>
</evidence>
<dbReference type="AlphaFoldDB" id="A0AA39PYQ2"/>
<gene>
    <name evidence="2" type="ORF">IW261DRAFT_96728</name>
</gene>
<name>A0AA39PYQ2_9AGAR</name>
<organism evidence="2 3">
    <name type="scientific">Armillaria novae-zelandiae</name>
    <dbReference type="NCBI Taxonomy" id="153914"/>
    <lineage>
        <taxon>Eukaryota</taxon>
        <taxon>Fungi</taxon>
        <taxon>Dikarya</taxon>
        <taxon>Basidiomycota</taxon>
        <taxon>Agaricomycotina</taxon>
        <taxon>Agaricomycetes</taxon>
        <taxon>Agaricomycetidae</taxon>
        <taxon>Agaricales</taxon>
        <taxon>Marasmiineae</taxon>
        <taxon>Physalacriaceae</taxon>
        <taxon>Armillaria</taxon>
    </lineage>
</organism>
<sequence>MVRQDSNLEAAKATRNAISTSGVPRNRTLKGRVISLISGDLFLKQPDLNWANSAVREAVHDLVRFWLDRGCVREPATGGGSGSIVPSRFR</sequence>
<evidence type="ECO:0000313" key="3">
    <source>
        <dbReference type="Proteomes" id="UP001175227"/>
    </source>
</evidence>
<dbReference type="Proteomes" id="UP001175227">
    <property type="component" value="Unassembled WGS sequence"/>
</dbReference>
<evidence type="ECO:0000256" key="1">
    <source>
        <dbReference type="SAM" id="MobiDB-lite"/>
    </source>
</evidence>
<dbReference type="InterPro" id="IPR017853">
    <property type="entry name" value="GH"/>
</dbReference>
<accession>A0AA39PYQ2</accession>
<dbReference type="Gene3D" id="3.20.20.80">
    <property type="entry name" value="Glycosidases"/>
    <property type="match status" value="1"/>
</dbReference>